<reference evidence="3" key="1">
    <citation type="journal article" date="2019" name="Int. J. Syst. Evol. Microbiol.">
        <title>The Global Catalogue of Microorganisms (GCM) 10K type strain sequencing project: providing services to taxonomists for standard genome sequencing and annotation.</title>
        <authorList>
            <consortium name="The Broad Institute Genomics Platform"/>
            <consortium name="The Broad Institute Genome Sequencing Center for Infectious Disease"/>
            <person name="Wu L."/>
            <person name="Ma J."/>
        </authorList>
    </citation>
    <scope>NUCLEOTIDE SEQUENCE [LARGE SCALE GENOMIC DNA]</scope>
    <source>
        <strain evidence="3">JCM 4565</strain>
    </source>
</reference>
<evidence type="ECO:0000256" key="1">
    <source>
        <dbReference type="SAM" id="MobiDB-lite"/>
    </source>
</evidence>
<protein>
    <submittedName>
        <fullName evidence="2">Uncharacterized protein</fullName>
    </submittedName>
</protein>
<evidence type="ECO:0000313" key="2">
    <source>
        <dbReference type="EMBL" id="GAA0352225.1"/>
    </source>
</evidence>
<organism evidence="2 3">
    <name type="scientific">Streptomyces blastmyceticus</name>
    <dbReference type="NCBI Taxonomy" id="68180"/>
    <lineage>
        <taxon>Bacteria</taxon>
        <taxon>Bacillati</taxon>
        <taxon>Actinomycetota</taxon>
        <taxon>Actinomycetes</taxon>
        <taxon>Kitasatosporales</taxon>
        <taxon>Streptomycetaceae</taxon>
        <taxon>Streptomyces</taxon>
    </lineage>
</organism>
<feature type="region of interest" description="Disordered" evidence="1">
    <location>
        <begin position="35"/>
        <end position="65"/>
    </location>
</feature>
<keyword evidence="3" id="KW-1185">Reference proteome</keyword>
<dbReference type="Proteomes" id="UP001500063">
    <property type="component" value="Unassembled WGS sequence"/>
</dbReference>
<gene>
    <name evidence="2" type="ORF">GCM10010319_31680</name>
</gene>
<evidence type="ECO:0000313" key="3">
    <source>
        <dbReference type="Proteomes" id="UP001500063"/>
    </source>
</evidence>
<comment type="caution">
    <text evidence="2">The sequence shown here is derived from an EMBL/GenBank/DDBJ whole genome shotgun (WGS) entry which is preliminary data.</text>
</comment>
<sequence length="65" mass="7508">MRVQTRVLDPEAPGERGERELVEPDLVRQFRGRFRQPGSGESYAHHAVTSKIPRVCRQKPNTPRQ</sequence>
<accession>A0ABP3GTE1</accession>
<feature type="region of interest" description="Disordered" evidence="1">
    <location>
        <begin position="1"/>
        <end position="21"/>
    </location>
</feature>
<proteinExistence type="predicted"/>
<name>A0ABP3GTE1_9ACTN</name>
<dbReference type="EMBL" id="BAAABW010000016">
    <property type="protein sequence ID" value="GAA0352225.1"/>
    <property type="molecule type" value="Genomic_DNA"/>
</dbReference>